<dbReference type="Gramene" id="TraesNOR2B03G00962160.1">
    <property type="protein sequence ID" value="TraesNOR2B03G00962160.1"/>
    <property type="gene ID" value="TraesNOR2B03G00962160"/>
</dbReference>
<sequence length="200" mass="22806">MEKLMNPMLNHSDLANKLILQESNVGFSLLNASLVKMPVLKEKQWILITANFRTKFFDIMNPYYSGDTFLPTISAVIYNFKVLFAATYGNSTSSNIGNFESRFVPAPKVNFRYDSGIFILQHVSKYKGLELQGFSNDDLQALRQKFLFEIVTCKHNEIQLPLVTSFLQRHGLINTATFKGSALQDSTPRNTSMAKKFPYR</sequence>
<evidence type="ECO:0000313" key="2">
    <source>
        <dbReference type="Proteomes" id="UP000019116"/>
    </source>
</evidence>
<reference evidence="1" key="2">
    <citation type="submission" date="2018-10" db="UniProtKB">
        <authorList>
            <consortium name="EnsemblPlants"/>
        </authorList>
    </citation>
    <scope>IDENTIFICATION</scope>
</reference>
<dbReference type="Gramene" id="TraesCS2B03G0755600.1">
    <property type="protein sequence ID" value="TraesCS2B03G0755600.1.CDS"/>
    <property type="gene ID" value="TraesCS2B03G0755600"/>
</dbReference>
<dbReference type="EnsemblPlants" id="TraesCS2B02G290600.1">
    <property type="protein sequence ID" value="TraesCS2B02G290600.1"/>
    <property type="gene ID" value="TraesCS2B02G290600"/>
</dbReference>
<organism evidence="1">
    <name type="scientific">Triticum aestivum</name>
    <name type="common">Wheat</name>
    <dbReference type="NCBI Taxonomy" id="4565"/>
    <lineage>
        <taxon>Eukaryota</taxon>
        <taxon>Viridiplantae</taxon>
        <taxon>Streptophyta</taxon>
        <taxon>Embryophyta</taxon>
        <taxon>Tracheophyta</taxon>
        <taxon>Spermatophyta</taxon>
        <taxon>Magnoliopsida</taxon>
        <taxon>Liliopsida</taxon>
        <taxon>Poales</taxon>
        <taxon>Poaceae</taxon>
        <taxon>BOP clade</taxon>
        <taxon>Pooideae</taxon>
        <taxon>Triticodae</taxon>
        <taxon>Triticeae</taxon>
        <taxon>Triticinae</taxon>
        <taxon>Triticum</taxon>
    </lineage>
</organism>
<dbReference type="OrthoDB" id="677376at2759"/>
<dbReference type="Proteomes" id="UP000019116">
    <property type="component" value="Chromosome 2B"/>
</dbReference>
<dbReference type="SUPFAM" id="SSF54001">
    <property type="entry name" value="Cysteine proteinases"/>
    <property type="match status" value="1"/>
</dbReference>
<name>A0A3B6C8L7_WHEAT</name>
<evidence type="ECO:0000313" key="1">
    <source>
        <dbReference type="EnsemblPlants" id="TraesCS2B02G290600.1"/>
    </source>
</evidence>
<proteinExistence type="predicted"/>
<reference evidence="1" key="1">
    <citation type="submission" date="2018-08" db="EMBL/GenBank/DDBJ databases">
        <authorList>
            <person name="Rossello M."/>
        </authorList>
    </citation>
    <scope>NUCLEOTIDE SEQUENCE [LARGE SCALE GENOMIC DNA]</scope>
    <source>
        <strain evidence="1">cv. Chinese Spring</strain>
    </source>
</reference>
<dbReference type="AlphaFoldDB" id="A0A3B6C8L7"/>
<dbReference type="Gene3D" id="3.40.395.10">
    <property type="entry name" value="Adenoviral Proteinase, Chain A"/>
    <property type="match status" value="1"/>
</dbReference>
<keyword evidence="2" id="KW-1185">Reference proteome</keyword>
<protein>
    <submittedName>
        <fullName evidence="1">Uncharacterized protein</fullName>
    </submittedName>
</protein>
<dbReference type="Gramene" id="TraesCS2B02G290600.1">
    <property type="protein sequence ID" value="TraesCS2B02G290600.1"/>
    <property type="gene ID" value="TraesCS2B02G290600"/>
</dbReference>
<accession>A0A3B6C8L7</accession>
<dbReference type="InterPro" id="IPR038765">
    <property type="entry name" value="Papain-like_cys_pep_sf"/>
</dbReference>